<dbReference type="AlphaFoldDB" id="A0A6C2ULJ7"/>
<dbReference type="RefSeq" id="WP_168433353.1">
    <property type="nucleotide sequence ID" value="NZ_CAAHFH010000002.1"/>
</dbReference>
<sequence length="577" mass="61033">MNVLLLPVMKKIVGLALSVKQINRLWWMLALCLMATVVTSSALQSGDYTYEINSADTNTVTITGYTGAGGAVVVPSIIADKTVTDIGRNAFRHIFSITDITIPDSVIAIGSYAFFYCTNLTTITVDVFNASYSSVDGVLFNNNQTTLIAYPTGKSGDYTIPSSVTSIEGSAFYACISLNSISIPDSVMSIGRSAFRMCDGLSNVTIPDSVNIIEVGAFESCDGLTNVVIGSAVTSMSGAFGHCDSLMAITVDAANTAYCDIAGVLFSEDQTSLIQYPGGKSGSYITPGSVTTIGTGAFSCCAYLTSVTVPSSVITIGGWAFHACYDLTEVTITDGVAVIGDWAFYGCVSLTSVMIPESVTNIGDRVFSYCTSLTSITVDASNPAYSSMDGVMFNKDQTMLVQYPGGKLGGYSVPNGVVSVGSAAFLACSNVESVTIPDSVTHINESAFADCINLLGLYFQGNAPSIDSPQTYLYPARYIAYYLAVSTGWSTTFGVRPTVLWNPVIQTDDGSFGPRPSGFGFNIAESESGLVVVEACTNLTGGTWMPVETNTMARSSVYFSDPDYTNHAGRYYRLSMP</sequence>
<dbReference type="PANTHER" id="PTHR45661:SF3">
    <property type="entry name" value="IG-LIKE DOMAIN-CONTAINING PROTEIN"/>
    <property type="match status" value="1"/>
</dbReference>
<dbReference type="Proteomes" id="UP000346198">
    <property type="component" value="Unassembled WGS sequence"/>
</dbReference>
<evidence type="ECO:0008006" key="3">
    <source>
        <dbReference type="Google" id="ProtNLM"/>
    </source>
</evidence>
<organism evidence="1 2">
    <name type="scientific">Pontiella sulfatireligans</name>
    <dbReference type="NCBI Taxonomy" id="2750658"/>
    <lineage>
        <taxon>Bacteria</taxon>
        <taxon>Pseudomonadati</taxon>
        <taxon>Kiritimatiellota</taxon>
        <taxon>Kiritimatiellia</taxon>
        <taxon>Kiritimatiellales</taxon>
        <taxon>Pontiellaceae</taxon>
        <taxon>Pontiella</taxon>
    </lineage>
</organism>
<dbReference type="Gene3D" id="3.80.10.10">
    <property type="entry name" value="Ribonuclease Inhibitor"/>
    <property type="match status" value="3"/>
</dbReference>
<evidence type="ECO:0000313" key="1">
    <source>
        <dbReference type="EMBL" id="VGO21120.1"/>
    </source>
</evidence>
<gene>
    <name evidence="1" type="ORF">SCARR_03190</name>
</gene>
<reference evidence="1 2" key="1">
    <citation type="submission" date="2019-04" db="EMBL/GenBank/DDBJ databases">
        <authorList>
            <person name="Van Vliet M D."/>
        </authorList>
    </citation>
    <scope>NUCLEOTIDE SEQUENCE [LARGE SCALE GENOMIC DNA]</scope>
    <source>
        <strain evidence="1 2">F21</strain>
    </source>
</reference>
<keyword evidence="2" id="KW-1185">Reference proteome</keyword>
<proteinExistence type="predicted"/>
<dbReference type="InterPro" id="IPR053139">
    <property type="entry name" value="Surface_bspA-like"/>
</dbReference>
<dbReference type="InterPro" id="IPR026906">
    <property type="entry name" value="LRR_5"/>
</dbReference>
<dbReference type="PANTHER" id="PTHR45661">
    <property type="entry name" value="SURFACE ANTIGEN"/>
    <property type="match status" value="1"/>
</dbReference>
<accession>A0A6C2ULJ7</accession>
<dbReference type="InterPro" id="IPR032675">
    <property type="entry name" value="LRR_dom_sf"/>
</dbReference>
<evidence type="ECO:0000313" key="2">
    <source>
        <dbReference type="Proteomes" id="UP000346198"/>
    </source>
</evidence>
<protein>
    <recommendedName>
        <fullName evidence="3">Leucine-rich repeat domain-containing protein</fullName>
    </recommendedName>
</protein>
<dbReference type="SUPFAM" id="SSF52058">
    <property type="entry name" value="L domain-like"/>
    <property type="match status" value="2"/>
</dbReference>
<dbReference type="Pfam" id="PF13306">
    <property type="entry name" value="LRR_5"/>
    <property type="match status" value="4"/>
</dbReference>
<name>A0A6C2ULJ7_9BACT</name>
<dbReference type="EMBL" id="CAAHFH010000002">
    <property type="protein sequence ID" value="VGO21120.1"/>
    <property type="molecule type" value="Genomic_DNA"/>
</dbReference>